<evidence type="ECO:0000256" key="5">
    <source>
        <dbReference type="SAM" id="Phobius"/>
    </source>
</evidence>
<dbReference type="Proteomes" id="UP000326912">
    <property type="component" value="Unassembled WGS sequence"/>
</dbReference>
<dbReference type="Pfam" id="PF06271">
    <property type="entry name" value="RDD"/>
    <property type="match status" value="1"/>
</dbReference>
<feature type="transmembrane region" description="Helical" evidence="5">
    <location>
        <begin position="192"/>
        <end position="211"/>
    </location>
</feature>
<evidence type="ECO:0000256" key="3">
    <source>
        <dbReference type="ARBA" id="ARBA00022989"/>
    </source>
</evidence>
<evidence type="ECO:0000259" key="6">
    <source>
        <dbReference type="Pfam" id="PF06271"/>
    </source>
</evidence>
<feature type="transmembrane region" description="Helical" evidence="5">
    <location>
        <begin position="77"/>
        <end position="95"/>
    </location>
</feature>
<dbReference type="GO" id="GO:0016020">
    <property type="term" value="C:membrane"/>
    <property type="evidence" value="ECO:0007669"/>
    <property type="project" value="UniProtKB-SubCell"/>
</dbReference>
<evidence type="ECO:0000256" key="4">
    <source>
        <dbReference type="ARBA" id="ARBA00023136"/>
    </source>
</evidence>
<keyword evidence="4 5" id="KW-0472">Membrane</keyword>
<comment type="caution">
    <text evidence="7">The sequence shown here is derived from an EMBL/GenBank/DDBJ whole genome shotgun (WGS) entry which is preliminary data.</text>
</comment>
<keyword evidence="3 5" id="KW-1133">Transmembrane helix</keyword>
<evidence type="ECO:0000313" key="8">
    <source>
        <dbReference type="Proteomes" id="UP000326912"/>
    </source>
</evidence>
<evidence type="ECO:0000256" key="2">
    <source>
        <dbReference type="ARBA" id="ARBA00022692"/>
    </source>
</evidence>
<name>A0A5J4KXG1_9CHLR</name>
<keyword evidence="2 5" id="KW-0812">Transmembrane</keyword>
<organism evidence="7 8">
    <name type="scientific">Dictyobacter vulcani</name>
    <dbReference type="NCBI Taxonomy" id="2607529"/>
    <lineage>
        <taxon>Bacteria</taxon>
        <taxon>Bacillati</taxon>
        <taxon>Chloroflexota</taxon>
        <taxon>Ktedonobacteria</taxon>
        <taxon>Ktedonobacterales</taxon>
        <taxon>Dictyobacteraceae</taxon>
        <taxon>Dictyobacter</taxon>
    </lineage>
</organism>
<proteinExistence type="predicted"/>
<reference evidence="7 8" key="1">
    <citation type="submission" date="2019-10" db="EMBL/GenBank/DDBJ databases">
        <title>Dictyobacter vulcani sp. nov., within the class Ktedonobacteria, isolated from soil of volcanic Mt. Zao.</title>
        <authorList>
            <person name="Zheng Y."/>
            <person name="Wang C.M."/>
            <person name="Sakai Y."/>
            <person name="Abe K."/>
            <person name="Yokota A."/>
            <person name="Yabe S."/>
        </authorList>
    </citation>
    <scope>NUCLEOTIDE SEQUENCE [LARGE SCALE GENOMIC DNA]</scope>
    <source>
        <strain evidence="7 8">W12</strain>
    </source>
</reference>
<evidence type="ECO:0000256" key="1">
    <source>
        <dbReference type="ARBA" id="ARBA00004141"/>
    </source>
</evidence>
<feature type="domain" description="RDD" evidence="6">
    <location>
        <begin position="23"/>
        <end position="167"/>
    </location>
</feature>
<keyword evidence="8" id="KW-1185">Reference proteome</keyword>
<dbReference type="AlphaFoldDB" id="A0A5J4KXG1"/>
<sequence>MLTDHADAAASISANPAPDVSVVRQRVIAGILDFLCLNILALIVNTTFGVVRIISGTLPQAGQTGWYPYTATTSVDWWWLALLAFSYFFVLETLFSTTIGKTGLGLYVIPAANERKSWRITPWQAFLRNILRPIEALQLFYALGAGLLTLICIERTKQHQHLGDLLAHTLVVDKKSLPNPPYPASQPHLRTAILLVVLASLLAGCSAFYYYGRPPLVIESLYNTHQLLGSNIQSYQLGTPAWGTDKNNRSIVTYPIQFKEIYHGKMQTCDGKLTLHWENFPSGWTSDGGYSHCTP</sequence>
<feature type="transmembrane region" description="Helical" evidence="5">
    <location>
        <begin position="34"/>
        <end position="57"/>
    </location>
</feature>
<protein>
    <recommendedName>
        <fullName evidence="6">RDD domain-containing protein</fullName>
    </recommendedName>
</protein>
<dbReference type="InterPro" id="IPR010432">
    <property type="entry name" value="RDD"/>
</dbReference>
<gene>
    <name evidence="7" type="ORF">KDW_54020</name>
</gene>
<dbReference type="EMBL" id="BKZW01000003">
    <property type="protein sequence ID" value="GER91240.1"/>
    <property type="molecule type" value="Genomic_DNA"/>
</dbReference>
<comment type="subcellular location">
    <subcellularLocation>
        <location evidence="1">Membrane</location>
        <topology evidence="1">Multi-pass membrane protein</topology>
    </subcellularLocation>
</comment>
<evidence type="ECO:0000313" key="7">
    <source>
        <dbReference type="EMBL" id="GER91240.1"/>
    </source>
</evidence>
<accession>A0A5J4KXG1</accession>